<dbReference type="InterPro" id="IPR000305">
    <property type="entry name" value="GIY-YIG_endonuc"/>
</dbReference>
<dbReference type="NCBIfam" id="TIGR00573">
    <property type="entry name" value="dnaq"/>
    <property type="match status" value="1"/>
</dbReference>
<accession>A0A1H3Z6L9</accession>
<gene>
    <name evidence="6" type="ORF">SAMN05192564_101620</name>
</gene>
<dbReference type="AlphaFoldDB" id="A0A1H3Z6L9"/>
<organism evidence="6 7">
    <name type="scientific">Paraburkholderia sartisoli</name>
    <dbReference type="NCBI Taxonomy" id="83784"/>
    <lineage>
        <taxon>Bacteria</taxon>
        <taxon>Pseudomonadati</taxon>
        <taxon>Pseudomonadota</taxon>
        <taxon>Betaproteobacteria</taxon>
        <taxon>Burkholderiales</taxon>
        <taxon>Burkholderiaceae</taxon>
        <taxon>Paraburkholderia</taxon>
    </lineage>
</organism>
<evidence type="ECO:0000256" key="2">
    <source>
        <dbReference type="ARBA" id="ARBA00025483"/>
    </source>
</evidence>
<proteinExistence type="predicted"/>
<evidence type="ECO:0000259" key="5">
    <source>
        <dbReference type="PROSITE" id="PS50164"/>
    </source>
</evidence>
<dbReference type="Pfam" id="PF00929">
    <property type="entry name" value="RNase_T"/>
    <property type="match status" value="1"/>
</dbReference>
<evidence type="ECO:0000256" key="4">
    <source>
        <dbReference type="ARBA" id="ARBA00049244"/>
    </source>
</evidence>
<dbReference type="Gene3D" id="3.30.420.10">
    <property type="entry name" value="Ribonuclease H-like superfamily/Ribonuclease H"/>
    <property type="match status" value="1"/>
</dbReference>
<keyword evidence="7" id="KW-1185">Reference proteome</keyword>
<dbReference type="GO" id="GO:0045004">
    <property type="term" value="P:DNA replication proofreading"/>
    <property type="evidence" value="ECO:0007669"/>
    <property type="project" value="TreeGrafter"/>
</dbReference>
<dbReference type="EC" id="2.7.7.7" evidence="1"/>
<dbReference type="PANTHER" id="PTHR30231">
    <property type="entry name" value="DNA POLYMERASE III SUBUNIT EPSILON"/>
    <property type="match status" value="1"/>
</dbReference>
<comment type="subunit">
    <text evidence="3">DNA polymerase III contains a core (composed of alpha, epsilon and theta chains) that associates with a tau subunit. This core dimerizes to form the POLIII' complex. PolIII' associates with the gamma complex (composed of gamma, delta, delta', psi and chi chains) and with the beta chain to form the complete DNA polymerase III complex.</text>
</comment>
<comment type="catalytic activity">
    <reaction evidence="4">
        <text>DNA(n) + a 2'-deoxyribonucleoside 5'-triphosphate = DNA(n+1) + diphosphate</text>
        <dbReference type="Rhea" id="RHEA:22508"/>
        <dbReference type="Rhea" id="RHEA-COMP:17339"/>
        <dbReference type="Rhea" id="RHEA-COMP:17340"/>
        <dbReference type="ChEBI" id="CHEBI:33019"/>
        <dbReference type="ChEBI" id="CHEBI:61560"/>
        <dbReference type="ChEBI" id="CHEBI:173112"/>
        <dbReference type="EC" id="2.7.7.7"/>
    </reaction>
</comment>
<comment type="function">
    <text evidence="2">DNA polymerase III is a complex, multichain enzyme responsible for most of the replicative synthesis in bacteria. The epsilon subunit contain the editing function and is a proofreading 3'-5' exonuclease.</text>
</comment>
<evidence type="ECO:0000313" key="7">
    <source>
        <dbReference type="Proteomes" id="UP000198638"/>
    </source>
</evidence>
<dbReference type="EMBL" id="FNRQ01000001">
    <property type="protein sequence ID" value="SEA19287.1"/>
    <property type="molecule type" value="Genomic_DNA"/>
</dbReference>
<reference evidence="7" key="1">
    <citation type="submission" date="2016-10" db="EMBL/GenBank/DDBJ databases">
        <authorList>
            <person name="Varghese N."/>
            <person name="Submissions S."/>
        </authorList>
    </citation>
    <scope>NUCLEOTIDE SEQUENCE [LARGE SCALE GENOMIC DNA]</scope>
    <source>
        <strain evidence="7">LMG 24000</strain>
    </source>
</reference>
<dbReference type="PANTHER" id="PTHR30231:SF37">
    <property type="entry name" value="EXODEOXYRIBONUCLEASE 10"/>
    <property type="match status" value="1"/>
</dbReference>
<dbReference type="InterPro" id="IPR006054">
    <property type="entry name" value="DnaQ"/>
</dbReference>
<dbReference type="Gene3D" id="3.40.1440.10">
    <property type="entry name" value="GIY-YIG endonuclease"/>
    <property type="match status" value="1"/>
</dbReference>
<protein>
    <recommendedName>
        <fullName evidence="1">DNA-directed DNA polymerase</fullName>
        <ecNumber evidence="1">2.7.7.7</ecNumber>
    </recommendedName>
</protein>
<dbReference type="STRING" id="83784.SAMN05192564_101620"/>
<dbReference type="GO" id="GO:0006289">
    <property type="term" value="P:nucleotide-excision repair"/>
    <property type="evidence" value="ECO:0007669"/>
    <property type="project" value="InterPro"/>
</dbReference>
<dbReference type="InterPro" id="IPR013520">
    <property type="entry name" value="Ribonucl_H"/>
</dbReference>
<dbReference type="InterPro" id="IPR047296">
    <property type="entry name" value="GIY-YIG_UvrC_Cho"/>
</dbReference>
<name>A0A1H3Z6L9_9BURK</name>
<evidence type="ECO:0000313" key="6">
    <source>
        <dbReference type="EMBL" id="SEA19287.1"/>
    </source>
</evidence>
<evidence type="ECO:0000256" key="1">
    <source>
        <dbReference type="ARBA" id="ARBA00012417"/>
    </source>
</evidence>
<dbReference type="InterPro" id="IPR012337">
    <property type="entry name" value="RNaseH-like_sf"/>
</dbReference>
<dbReference type="GO" id="GO:0003677">
    <property type="term" value="F:DNA binding"/>
    <property type="evidence" value="ECO:0007669"/>
    <property type="project" value="InterPro"/>
</dbReference>
<evidence type="ECO:0000256" key="3">
    <source>
        <dbReference type="ARBA" id="ARBA00026073"/>
    </source>
</evidence>
<dbReference type="PROSITE" id="PS50164">
    <property type="entry name" value="GIY_YIG"/>
    <property type="match status" value="1"/>
</dbReference>
<dbReference type="InterPro" id="IPR035901">
    <property type="entry name" value="GIY-YIG_endonuc_sf"/>
</dbReference>
<dbReference type="GO" id="GO:0008408">
    <property type="term" value="F:3'-5' exonuclease activity"/>
    <property type="evidence" value="ECO:0007669"/>
    <property type="project" value="TreeGrafter"/>
</dbReference>
<dbReference type="Proteomes" id="UP000198638">
    <property type="component" value="Unassembled WGS sequence"/>
</dbReference>
<dbReference type="GO" id="GO:0005829">
    <property type="term" value="C:cytosol"/>
    <property type="evidence" value="ECO:0007669"/>
    <property type="project" value="TreeGrafter"/>
</dbReference>
<dbReference type="CDD" id="cd06127">
    <property type="entry name" value="DEDDh"/>
    <property type="match status" value="1"/>
</dbReference>
<dbReference type="InterPro" id="IPR036397">
    <property type="entry name" value="RNaseH_sf"/>
</dbReference>
<dbReference type="SUPFAM" id="SSF82771">
    <property type="entry name" value="GIY-YIG endonuclease"/>
    <property type="match status" value="1"/>
</dbReference>
<dbReference type="SMART" id="SM00465">
    <property type="entry name" value="GIYc"/>
    <property type="match status" value="1"/>
</dbReference>
<dbReference type="FunFam" id="3.30.420.10:FF:000045">
    <property type="entry name" value="3'-5' exonuclease DinG"/>
    <property type="match status" value="1"/>
</dbReference>
<feature type="domain" description="GIY-YIG" evidence="5">
    <location>
        <begin position="246"/>
        <end position="324"/>
    </location>
</feature>
<sequence length="423" mass="46649">MGVRSFYSPGNQAKFPAAILLIRQLVHTCAKLRLERIPMSEQYLAVPAIDVPIVFVDLETTGGSVGEHRITEVGVVEVGPQGVSRWSTLVDPQQPIPPFIQQLTGITDAMVRGAPTFESIAPALFERLKGRLFVAHNASFDRGFLRGEFARVGLTFNPDVLCTVRLSRALFPAEKRHGLDALVQRHALVPSDRHRALADADLLWQFWQRLHSLVPVDALRTQIERTTRKFQLAGDITEDLLDTAPAGCGVYAFYGEDDLPLFVGRSVRVRQRVRAHLTAERRSAKDMRLAQLVRRVEWCATGGELGALLAEAQWIATLRPRHNRAPRVGRADPVDAPWPFSGPVFFEERDAQSQATAFHVIDRWRYLGGAATQKEAASLVVPGIAGAFELSTYRILQTHLERGLAVSLLGAPAPPVSSDAATV</sequence>
<dbReference type="SMART" id="SM00479">
    <property type="entry name" value="EXOIII"/>
    <property type="match status" value="1"/>
</dbReference>
<dbReference type="CDD" id="cd10434">
    <property type="entry name" value="GIY-YIG_UvrC_Cho"/>
    <property type="match status" value="1"/>
</dbReference>
<dbReference type="GO" id="GO:0003887">
    <property type="term" value="F:DNA-directed DNA polymerase activity"/>
    <property type="evidence" value="ECO:0007669"/>
    <property type="project" value="UniProtKB-EC"/>
</dbReference>
<dbReference type="SUPFAM" id="SSF53098">
    <property type="entry name" value="Ribonuclease H-like"/>
    <property type="match status" value="1"/>
</dbReference>